<dbReference type="Proteomes" id="UP000033057">
    <property type="component" value="Chromosome"/>
</dbReference>
<dbReference type="EMBL" id="CP033237">
    <property type="protein sequence ID" value="AZF74426.1"/>
    <property type="molecule type" value="Genomic_DNA"/>
</dbReference>
<evidence type="ECO:0000313" key="22">
    <source>
        <dbReference type="Proteomes" id="UP000273194"/>
    </source>
</evidence>
<evidence type="ECO:0000313" key="6">
    <source>
        <dbReference type="EMBL" id="AKA80106.1"/>
    </source>
</evidence>
<dbReference type="OrthoDB" id="30774at2157"/>
<reference evidence="14 27" key="6">
    <citation type="journal article" date="2020" name="Nat. Commun.">
        <title>The structures of two archaeal type IV pili illuminate evolutionary relationships.</title>
        <authorList>
            <person name="Wang F."/>
            <person name="Baquero D.P."/>
            <person name="Su Z."/>
            <person name="Beltran L.C."/>
            <person name="Prangishvili D."/>
            <person name="Krupovic M."/>
            <person name="Egelman E.H."/>
        </authorList>
    </citation>
    <scope>NUCLEOTIDE SEQUENCE [LARGE SCALE GENOMIC DNA]</scope>
    <source>
        <strain evidence="14 27">POZ149</strain>
    </source>
</reference>
<reference evidence="6" key="5">
    <citation type="submission" date="2018-10" db="EMBL/GenBank/DDBJ databases">
        <authorList>
            <person name="McCarthy S."/>
            <person name="Gradnigo J."/>
            <person name="Johnson T."/>
            <person name="Payne S."/>
            <person name="Lipzen A."/>
            <person name="Schackwitz W."/>
            <person name="Martin J."/>
            <person name="Moriyama E."/>
            <person name="Blum P."/>
        </authorList>
    </citation>
    <scope>NUCLEOTIDE SEQUENCE</scope>
    <source>
        <strain evidence="4">SARC-B</strain>
        <strain evidence="5">SARC-C</strain>
        <strain evidence="6">SULA</strain>
    </source>
</reference>
<evidence type="ECO:0000313" key="11">
    <source>
        <dbReference type="EMBL" id="AZF79654.1"/>
    </source>
</evidence>
<dbReference type="InterPro" id="IPR023576">
    <property type="entry name" value="UbiE/COQ5_MeTrFase_CS"/>
</dbReference>
<gene>
    <name evidence="14" type="ORF">HFC64_03525</name>
    <name evidence="15" type="ORF">SSOP1_1924</name>
    <name evidence="6" type="ORF">SULA_2624</name>
    <name evidence="4" type="ORF">SULB_2625</name>
    <name evidence="5" type="ORF">SULC_2621</name>
    <name evidence="7" type="ORF">SULG_13360</name>
    <name evidence="8" type="ORF">SULH_13360</name>
    <name evidence="9" type="ORF">SULI_13360</name>
    <name evidence="10" type="ORF">SULM_13350</name>
    <name evidence="11" type="ORF">SULN_13340</name>
    <name evidence="12" type="ORF">SULO_13360</name>
    <name evidence="13" type="ORF">SULZ_13380</name>
</gene>
<dbReference type="Proteomes" id="UP000269431">
    <property type="component" value="Chromosome"/>
</dbReference>
<protein>
    <submittedName>
        <fullName evidence="14">Class I SAM-dependent methyltransferase</fullName>
    </submittedName>
    <submittedName>
        <fullName evidence="6">Methyltransferase domain-containing protein</fullName>
    </submittedName>
</protein>
<evidence type="ECO:0000313" key="17">
    <source>
        <dbReference type="Proteomes" id="UP000033085"/>
    </source>
</evidence>
<dbReference type="Proteomes" id="UP000282269">
    <property type="component" value="Chromosome"/>
</dbReference>
<evidence type="ECO:0000313" key="15">
    <source>
        <dbReference type="EMBL" id="SAI85478.1"/>
    </source>
</evidence>
<dbReference type="Proteomes" id="UP000273443">
    <property type="component" value="Chromosome"/>
</dbReference>
<dbReference type="RefSeq" id="WP_009991471.1">
    <property type="nucleotide sequence ID" value="NZ_CP011055.2"/>
</dbReference>
<dbReference type="EMBL" id="CP050869">
    <property type="protein sequence ID" value="QPG49080.1"/>
    <property type="molecule type" value="Genomic_DNA"/>
</dbReference>
<dbReference type="GO" id="GO:0032259">
    <property type="term" value="P:methylation"/>
    <property type="evidence" value="ECO:0007669"/>
    <property type="project" value="UniProtKB-KW"/>
</dbReference>
<evidence type="ECO:0000256" key="2">
    <source>
        <dbReference type="ARBA" id="ARBA00022679"/>
    </source>
</evidence>
<proteinExistence type="predicted"/>
<evidence type="ECO:0000313" key="8">
    <source>
        <dbReference type="EMBL" id="AZF71806.1"/>
    </source>
</evidence>
<evidence type="ECO:0000256" key="1">
    <source>
        <dbReference type="ARBA" id="ARBA00022603"/>
    </source>
</evidence>
<dbReference type="EMBL" id="CP011056">
    <property type="protein sequence ID" value="AKA77415.1"/>
    <property type="molecule type" value="Genomic_DNA"/>
</dbReference>
<keyword evidence="1 6" id="KW-0489">Methyltransferase</keyword>
<dbReference type="AlphaFoldDB" id="A0A0E3GX30"/>
<dbReference type="KEGG" id="ssof:SULC_2621"/>
<reference evidence="16 17" key="1">
    <citation type="journal article" date="2015" name="Genome Announc.">
        <title>Complete Genome Sequence of Sulfolobus solfataricus Strain 98/2 and Evolved Derivatives.</title>
        <authorList>
            <person name="McCarthy S."/>
            <person name="Gradnigo J."/>
            <person name="Johnson T."/>
            <person name="Payne S."/>
            <person name="Lipzen A."/>
            <person name="Martin J."/>
            <person name="Schackwitz W."/>
            <person name="Moriyama E."/>
            <person name="Blum P."/>
        </authorList>
    </citation>
    <scope>NUCLEOTIDE SEQUENCE [LARGE SCALE GENOMIC DNA]</scope>
    <source>
        <strain evidence="16">98/2 SULC</strain>
        <strain evidence="4">SARC-B</strain>
        <strain evidence="5">SARC-C</strain>
        <strain evidence="6 18">SULA</strain>
        <strain evidence="17">SULB</strain>
    </source>
</reference>
<accession>A0A0E3GX30</accession>
<evidence type="ECO:0000256" key="3">
    <source>
        <dbReference type="ARBA" id="ARBA00022691"/>
    </source>
</evidence>
<dbReference type="InterPro" id="IPR029063">
    <property type="entry name" value="SAM-dependent_MTases_sf"/>
</dbReference>
<dbReference type="EMBL" id="CP033239">
    <property type="protein sequence ID" value="AZF79654.1"/>
    <property type="molecule type" value="Genomic_DNA"/>
</dbReference>
<dbReference type="Proteomes" id="UP000267993">
    <property type="component" value="Chromosome"/>
</dbReference>
<evidence type="ECO:0000313" key="9">
    <source>
        <dbReference type="EMBL" id="AZF74426.1"/>
    </source>
</evidence>
<evidence type="ECO:0000313" key="12">
    <source>
        <dbReference type="EMBL" id="AZF82260.1"/>
    </source>
</evidence>
<dbReference type="EMBL" id="CP033235">
    <property type="protein sequence ID" value="AZF69186.1"/>
    <property type="molecule type" value="Genomic_DNA"/>
</dbReference>
<dbReference type="SUPFAM" id="SSF53335">
    <property type="entry name" value="S-adenosyl-L-methionine-dependent methyltransferases"/>
    <property type="match status" value="1"/>
</dbReference>
<dbReference type="EMBL" id="CP011057">
    <property type="protein sequence ID" value="AKA80106.1"/>
    <property type="molecule type" value="Genomic_DNA"/>
</dbReference>
<dbReference type="Pfam" id="PF01209">
    <property type="entry name" value="Ubie_methyltran"/>
    <property type="match status" value="1"/>
</dbReference>
<dbReference type="Gene3D" id="3.40.50.150">
    <property type="entry name" value="Vaccinia Virus protein VP39"/>
    <property type="match status" value="1"/>
</dbReference>
<dbReference type="EMBL" id="CP033241">
    <property type="protein sequence ID" value="AZF84853.1"/>
    <property type="molecule type" value="Genomic_DNA"/>
</dbReference>
<dbReference type="EMBL" id="CP011055">
    <property type="protein sequence ID" value="AKA74720.1"/>
    <property type="molecule type" value="Genomic_DNA"/>
</dbReference>
<dbReference type="PATRIC" id="fig|2287.6.peg.2803"/>
<evidence type="ECO:0000313" key="26">
    <source>
        <dbReference type="Proteomes" id="UP000282269"/>
    </source>
</evidence>
<keyword evidence="2 6" id="KW-0808">Transferase</keyword>
<evidence type="ECO:0000313" key="24">
    <source>
        <dbReference type="Proteomes" id="UP000275843"/>
    </source>
</evidence>
<evidence type="ECO:0000313" key="10">
    <source>
        <dbReference type="EMBL" id="AZF77049.1"/>
    </source>
</evidence>
<evidence type="ECO:0000313" key="14">
    <source>
        <dbReference type="EMBL" id="QPG49080.1"/>
    </source>
</evidence>
<evidence type="ECO:0000313" key="16">
    <source>
        <dbReference type="Proteomes" id="UP000033057"/>
    </source>
</evidence>
<evidence type="ECO:0000313" key="4">
    <source>
        <dbReference type="EMBL" id="AKA74720.1"/>
    </source>
</evidence>
<evidence type="ECO:0000313" key="19">
    <source>
        <dbReference type="Proteomes" id="UP000076770"/>
    </source>
</evidence>
<reference evidence="19" key="3">
    <citation type="submission" date="2016-04" db="EMBL/GenBank/DDBJ databases">
        <authorList>
            <person name="Shah S.A."/>
            <person name="Garrett R.A."/>
        </authorList>
    </citation>
    <scope>NUCLEOTIDE SEQUENCE [LARGE SCALE GENOMIC DNA]</scope>
    <source>
        <strain evidence="19">ATCC 35091 / DSM 1616 / JCM 8930 / NBRC 15331 / P1</strain>
    </source>
</reference>
<dbReference type="Proteomes" id="UP000275843">
    <property type="component" value="Chromosome"/>
</dbReference>
<evidence type="ECO:0000313" key="23">
    <source>
        <dbReference type="Proteomes" id="UP000273443"/>
    </source>
</evidence>
<evidence type="ECO:0000313" key="21">
    <source>
        <dbReference type="Proteomes" id="UP000269431"/>
    </source>
</evidence>
<dbReference type="EMBL" id="CP033240">
    <property type="protein sequence ID" value="AZF82260.1"/>
    <property type="molecule type" value="Genomic_DNA"/>
</dbReference>
<dbReference type="KEGG" id="ssoa:SULA_2624"/>
<dbReference type="EMBL" id="CP033238">
    <property type="protein sequence ID" value="AZF77049.1"/>
    <property type="molecule type" value="Genomic_DNA"/>
</dbReference>
<evidence type="ECO:0000313" key="5">
    <source>
        <dbReference type="EMBL" id="AKA77415.1"/>
    </source>
</evidence>
<keyword evidence="3" id="KW-0949">S-adenosyl-L-methionine</keyword>
<dbReference type="Proteomes" id="UP000273194">
    <property type="component" value="Chromosome"/>
</dbReference>
<organism evidence="6 18">
    <name type="scientific">Saccharolobus solfataricus</name>
    <name type="common">Sulfolobus solfataricus</name>
    <dbReference type="NCBI Taxonomy" id="2287"/>
    <lineage>
        <taxon>Archaea</taxon>
        <taxon>Thermoproteota</taxon>
        <taxon>Thermoprotei</taxon>
        <taxon>Sulfolobales</taxon>
        <taxon>Sulfolobaceae</taxon>
        <taxon>Saccharolobus</taxon>
    </lineage>
</organism>
<dbReference type="GeneID" id="44130590"/>
<dbReference type="EMBL" id="CP033236">
    <property type="protein sequence ID" value="AZF71806.1"/>
    <property type="molecule type" value="Genomic_DNA"/>
</dbReference>
<dbReference type="Proteomes" id="UP000076770">
    <property type="component" value="Chromosome i"/>
</dbReference>
<evidence type="ECO:0000313" key="27">
    <source>
        <dbReference type="Proteomes" id="UP000594632"/>
    </source>
</evidence>
<dbReference type="NCBIfam" id="NF004452">
    <property type="entry name" value="PRK05785.1"/>
    <property type="match status" value="1"/>
</dbReference>
<dbReference type="PROSITE" id="PS01183">
    <property type="entry name" value="UBIE_1"/>
    <property type="match status" value="1"/>
</dbReference>
<dbReference type="OMA" id="FEYMPFR"/>
<dbReference type="GeneID" id="1454783"/>
<dbReference type="Proteomes" id="UP000033106">
    <property type="component" value="Chromosome"/>
</dbReference>
<evidence type="ECO:0000313" key="20">
    <source>
        <dbReference type="Proteomes" id="UP000267993"/>
    </source>
</evidence>
<reference evidence="20 21" key="4">
    <citation type="journal article" date="2018" name="Proc. Natl. Acad. Sci. U.S.A.">
        <title>Nonmutational mechanism of inheritance in the Archaeon Sulfolobus solfataricus.</title>
        <authorList>
            <person name="Payne S."/>
            <person name="McCarthy S."/>
            <person name="Johnson T."/>
            <person name="North E."/>
            <person name="Blum P."/>
        </authorList>
    </citation>
    <scope>NUCLEOTIDE SEQUENCE [LARGE SCALE GENOMIC DNA]</scope>
    <source>
        <strain evidence="8 20">SARC-H</strain>
        <strain evidence="9 24">SARC-I</strain>
        <strain evidence="11 25">SARC-N</strain>
        <strain evidence="12 26">SARC-O</strain>
        <strain evidence="13 21">SUL120</strain>
        <strain evidence="7 22">SULG</strain>
        <strain evidence="10 23">SULM</strain>
    </source>
</reference>
<dbReference type="CDD" id="cd02440">
    <property type="entry name" value="AdoMet_MTases"/>
    <property type="match status" value="1"/>
</dbReference>
<name>A0A0E3GX30_SACSO</name>
<dbReference type="Proteomes" id="UP000278715">
    <property type="component" value="Chromosome"/>
</dbReference>
<dbReference type="Proteomes" id="UP000033085">
    <property type="component" value="Chromosome"/>
</dbReference>
<evidence type="ECO:0000313" key="25">
    <source>
        <dbReference type="Proteomes" id="UP000278715"/>
    </source>
</evidence>
<evidence type="ECO:0000313" key="13">
    <source>
        <dbReference type="EMBL" id="AZF84853.1"/>
    </source>
</evidence>
<dbReference type="GO" id="GO:0008168">
    <property type="term" value="F:methyltransferase activity"/>
    <property type="evidence" value="ECO:0007669"/>
    <property type="project" value="UniProtKB-KW"/>
</dbReference>
<dbReference type="KEGG" id="ssol:SULB_2625"/>
<evidence type="ECO:0000313" key="7">
    <source>
        <dbReference type="EMBL" id="AZF69186.1"/>
    </source>
</evidence>
<evidence type="ECO:0000313" key="18">
    <source>
        <dbReference type="Proteomes" id="UP000033106"/>
    </source>
</evidence>
<sequence>MTNKAIKATNEELQQVYNDIPKAYDRANRFISFNQDVKWRADLVKTILKYCKRPKLILDVASGKGELSYTFKKIYKDNSNYEIILSDYAENMLKMALIKDDKVLCSFDALPFREKTFDIVMSSFALHASDNIEDVIREITRVSRKIVGFIAMGKPDSWVRRIYLSIYLKYIMPYIAVLGGAKARDFKYIYYIYERVPTNSQHKRIFEKYIDIKVYEERALNLFYFVVGFPKE</sequence>
<reference evidence="15" key="2">
    <citation type="submission" date="2016-04" db="EMBL/GenBank/DDBJ databases">
        <authorList>
            <person name="Evans L.H."/>
            <person name="Alamgir A."/>
            <person name="Owens N."/>
            <person name="Weber N.D."/>
            <person name="Virtaneva K."/>
            <person name="Barbian K."/>
            <person name="Babar A."/>
            <person name="Rosenke K."/>
        </authorList>
    </citation>
    <scope>NUCLEOTIDE SEQUENCE</scope>
    <source>
        <strain evidence="15">P1</strain>
    </source>
</reference>
<dbReference type="Proteomes" id="UP000594632">
    <property type="component" value="Chromosome"/>
</dbReference>
<dbReference type="EMBL" id="LT549890">
    <property type="protein sequence ID" value="SAI85478.1"/>
    <property type="molecule type" value="Genomic_DNA"/>
</dbReference>